<name>A0A315VBV3_GAMAF</name>
<comment type="caution">
    <text evidence="1">The sequence shown here is derived from an EMBL/GenBank/DDBJ whole genome shotgun (WGS) entry which is preliminary data.</text>
</comment>
<protein>
    <submittedName>
        <fullName evidence="1">Uncharacterized protein</fullName>
    </submittedName>
</protein>
<accession>A0A315VBV3</accession>
<sequence length="195" mass="21010">MLFSNVKMTNHLSPPCGEPRPSPVAVVRVTGHGGGVLGQSGSLGCLSDAVERCFPHRGALPQPGAPLLLSALHAAAAAAVQSVHLRHENRRNVWMFLLTFPSTNAGVLEILGMGFATALHHATLSGAVNRKLQFPEGTRAANFATHSMADMMIVPLLQRRRSLMEGPDSRQFRLGEREASGGVNRGRTQEMRKDF</sequence>
<gene>
    <name evidence="1" type="ORF">CCH79_00007347</name>
</gene>
<evidence type="ECO:0000313" key="2">
    <source>
        <dbReference type="Proteomes" id="UP000250572"/>
    </source>
</evidence>
<organism evidence="1 2">
    <name type="scientific">Gambusia affinis</name>
    <name type="common">Western mosquitofish</name>
    <name type="synonym">Heterandria affinis</name>
    <dbReference type="NCBI Taxonomy" id="33528"/>
    <lineage>
        <taxon>Eukaryota</taxon>
        <taxon>Metazoa</taxon>
        <taxon>Chordata</taxon>
        <taxon>Craniata</taxon>
        <taxon>Vertebrata</taxon>
        <taxon>Euteleostomi</taxon>
        <taxon>Actinopterygii</taxon>
        <taxon>Neopterygii</taxon>
        <taxon>Teleostei</taxon>
        <taxon>Neoteleostei</taxon>
        <taxon>Acanthomorphata</taxon>
        <taxon>Ovalentaria</taxon>
        <taxon>Atherinomorphae</taxon>
        <taxon>Cyprinodontiformes</taxon>
        <taxon>Poeciliidae</taxon>
        <taxon>Poeciliinae</taxon>
        <taxon>Gambusia</taxon>
    </lineage>
</organism>
<reference evidence="1 2" key="1">
    <citation type="journal article" date="2018" name="G3 (Bethesda)">
        <title>A High-Quality Reference Genome for the Invasive Mosquitofish Gambusia affinis Using a Chicago Library.</title>
        <authorList>
            <person name="Hoffberg S.L."/>
            <person name="Troendle N.J."/>
            <person name="Glenn T.C."/>
            <person name="Mahmud O."/>
            <person name="Louha S."/>
            <person name="Chalopin D."/>
            <person name="Bennetzen J.L."/>
            <person name="Mauricio R."/>
        </authorList>
    </citation>
    <scope>NUCLEOTIDE SEQUENCE [LARGE SCALE GENOMIC DNA]</scope>
    <source>
        <strain evidence="1">NE01/NJP1002.9</strain>
        <tissue evidence="1">Muscle</tissue>
    </source>
</reference>
<evidence type="ECO:0000313" key="1">
    <source>
        <dbReference type="EMBL" id="PWA20885.1"/>
    </source>
</evidence>
<dbReference type="AlphaFoldDB" id="A0A315VBV3"/>
<dbReference type="Proteomes" id="UP000250572">
    <property type="component" value="Unassembled WGS sequence"/>
</dbReference>
<proteinExistence type="predicted"/>
<keyword evidence="2" id="KW-1185">Reference proteome</keyword>
<dbReference type="EMBL" id="NHOQ01001926">
    <property type="protein sequence ID" value="PWA20885.1"/>
    <property type="molecule type" value="Genomic_DNA"/>
</dbReference>